<evidence type="ECO:0000313" key="1">
    <source>
        <dbReference type="EMBL" id="KRY40298.1"/>
    </source>
</evidence>
<name>A0A0V1BTJ3_TRISP</name>
<proteinExistence type="predicted"/>
<dbReference type="InParanoid" id="A0A0V1BTJ3"/>
<organism evidence="1 2">
    <name type="scientific">Trichinella spiralis</name>
    <name type="common">Trichina worm</name>
    <dbReference type="NCBI Taxonomy" id="6334"/>
    <lineage>
        <taxon>Eukaryota</taxon>
        <taxon>Metazoa</taxon>
        <taxon>Ecdysozoa</taxon>
        <taxon>Nematoda</taxon>
        <taxon>Enoplea</taxon>
        <taxon>Dorylaimia</taxon>
        <taxon>Trichinellida</taxon>
        <taxon>Trichinellidae</taxon>
        <taxon>Trichinella</taxon>
    </lineage>
</organism>
<sequence length="69" mass="7872">MHNNYNKSDIGDSTQKNSSEVPGYLNFQYTDFISYVKQTVELLNKLHCPCRATKNCLIELKIAPLHGNL</sequence>
<dbReference type="Proteomes" id="UP000054776">
    <property type="component" value="Unassembled WGS sequence"/>
</dbReference>
<evidence type="ECO:0000313" key="2">
    <source>
        <dbReference type="Proteomes" id="UP000054776"/>
    </source>
</evidence>
<gene>
    <name evidence="1" type="ORF">T01_7648</name>
</gene>
<dbReference type="EMBL" id="JYDH01000013">
    <property type="protein sequence ID" value="KRY40298.1"/>
    <property type="molecule type" value="Genomic_DNA"/>
</dbReference>
<reference evidence="1 2" key="1">
    <citation type="submission" date="2015-01" db="EMBL/GenBank/DDBJ databases">
        <title>Evolution of Trichinella species and genotypes.</title>
        <authorList>
            <person name="Korhonen P.K."/>
            <person name="Edoardo P."/>
            <person name="Giuseppe L.R."/>
            <person name="Gasser R.B."/>
        </authorList>
    </citation>
    <scope>NUCLEOTIDE SEQUENCE [LARGE SCALE GENOMIC DNA]</scope>
    <source>
        <strain evidence="1">ISS3</strain>
    </source>
</reference>
<accession>A0A0V1BTJ3</accession>
<comment type="caution">
    <text evidence="1">The sequence shown here is derived from an EMBL/GenBank/DDBJ whole genome shotgun (WGS) entry which is preliminary data.</text>
</comment>
<protein>
    <submittedName>
        <fullName evidence="1">Uncharacterized protein</fullName>
    </submittedName>
</protein>
<keyword evidence="2" id="KW-1185">Reference proteome</keyword>
<dbReference type="AlphaFoldDB" id="A0A0V1BTJ3"/>